<dbReference type="GO" id="GO:0006412">
    <property type="term" value="P:translation"/>
    <property type="evidence" value="ECO:0007669"/>
    <property type="project" value="InterPro"/>
</dbReference>
<name>A0AAN9UU31_9PEZI</name>
<dbReference type="InterPro" id="IPR009027">
    <property type="entry name" value="Ribosomal_bL9/RNase_H1_N"/>
</dbReference>
<organism evidence="6 7">
    <name type="scientific">Diatrype stigma</name>
    <dbReference type="NCBI Taxonomy" id="117547"/>
    <lineage>
        <taxon>Eukaryota</taxon>
        <taxon>Fungi</taxon>
        <taxon>Dikarya</taxon>
        <taxon>Ascomycota</taxon>
        <taxon>Pezizomycotina</taxon>
        <taxon>Sordariomycetes</taxon>
        <taxon>Xylariomycetidae</taxon>
        <taxon>Xylariales</taxon>
        <taxon>Diatrypaceae</taxon>
        <taxon>Diatrype</taxon>
    </lineage>
</organism>
<feature type="region of interest" description="Disordered" evidence="4">
    <location>
        <begin position="173"/>
        <end position="224"/>
    </location>
</feature>
<evidence type="ECO:0000256" key="2">
    <source>
        <dbReference type="ARBA" id="ARBA00022980"/>
    </source>
</evidence>
<evidence type="ECO:0000256" key="1">
    <source>
        <dbReference type="ARBA" id="ARBA00010605"/>
    </source>
</evidence>
<sequence>MAAPSLGRSPTCLNCLRQLSRPAPMRMPIASPVSSIQIRSRTTKAELEDLQGIPVRLTKDIIGFGRKHAIIRVKPGRMRNFWFPKGQAEYMTRNRFKELGLTDAAVGVRDRTFGSKIMVDEEKKEARKKVVVEEPVSQKKKETLTLPPEETLSLLTTILPPTLTIARKPIAVPTPAAAPPEPPVPQQPAMPRSPSLAANASISRPDGSSEPEAPAAAPEPAPGPVAIFGSVSTGDILHVIKEALTVDSQGGRVALEEESIKIFGLEEGEDRIKRLGTFKVEILAGKGLEPVIRTVEVVSDQ</sequence>
<dbReference type="Pfam" id="PF01281">
    <property type="entry name" value="Ribosomal_L9_N"/>
    <property type="match status" value="1"/>
</dbReference>
<dbReference type="AlphaFoldDB" id="A0AAN9UU31"/>
<evidence type="ECO:0000256" key="4">
    <source>
        <dbReference type="SAM" id="MobiDB-lite"/>
    </source>
</evidence>
<keyword evidence="7" id="KW-1185">Reference proteome</keyword>
<dbReference type="SUPFAM" id="SSF55658">
    <property type="entry name" value="L9 N-domain-like"/>
    <property type="match status" value="1"/>
</dbReference>
<dbReference type="GO" id="GO:0005840">
    <property type="term" value="C:ribosome"/>
    <property type="evidence" value="ECO:0007669"/>
    <property type="project" value="UniProtKB-KW"/>
</dbReference>
<dbReference type="EMBL" id="JAKJXP020000012">
    <property type="protein sequence ID" value="KAK7755514.1"/>
    <property type="molecule type" value="Genomic_DNA"/>
</dbReference>
<protein>
    <recommendedName>
        <fullName evidence="5">Ribosomal protein L9 domain-containing protein</fullName>
    </recommendedName>
</protein>
<dbReference type="InterPro" id="IPR020070">
    <property type="entry name" value="Ribosomal_bL9_N"/>
</dbReference>
<proteinExistence type="inferred from homology"/>
<comment type="similarity">
    <text evidence="1">Belongs to the bacterial ribosomal protein bL9 family.</text>
</comment>
<accession>A0AAN9UU31</accession>
<dbReference type="GO" id="GO:0003735">
    <property type="term" value="F:structural constituent of ribosome"/>
    <property type="evidence" value="ECO:0007669"/>
    <property type="project" value="InterPro"/>
</dbReference>
<comment type="caution">
    <text evidence="6">The sequence shown here is derived from an EMBL/GenBank/DDBJ whole genome shotgun (WGS) entry which is preliminary data.</text>
</comment>
<keyword evidence="3" id="KW-0687">Ribonucleoprotein</keyword>
<feature type="compositionally biased region" description="Pro residues" evidence="4">
    <location>
        <begin position="176"/>
        <end position="188"/>
    </location>
</feature>
<dbReference type="GO" id="GO:1990904">
    <property type="term" value="C:ribonucleoprotein complex"/>
    <property type="evidence" value="ECO:0007669"/>
    <property type="project" value="UniProtKB-KW"/>
</dbReference>
<dbReference type="Proteomes" id="UP001320420">
    <property type="component" value="Unassembled WGS sequence"/>
</dbReference>
<gene>
    <name evidence="6" type="ORF">SLS62_002446</name>
</gene>
<evidence type="ECO:0000256" key="3">
    <source>
        <dbReference type="ARBA" id="ARBA00023274"/>
    </source>
</evidence>
<evidence type="ECO:0000259" key="5">
    <source>
        <dbReference type="Pfam" id="PF01281"/>
    </source>
</evidence>
<keyword evidence="2" id="KW-0689">Ribosomal protein</keyword>
<dbReference type="InterPro" id="IPR036935">
    <property type="entry name" value="Ribosomal_bL9_N_sf"/>
</dbReference>
<evidence type="ECO:0000313" key="6">
    <source>
        <dbReference type="EMBL" id="KAK7755514.1"/>
    </source>
</evidence>
<dbReference type="InterPro" id="IPR000244">
    <property type="entry name" value="Ribosomal_bL9"/>
</dbReference>
<reference evidence="6 7" key="1">
    <citation type="submission" date="2024-02" db="EMBL/GenBank/DDBJ databases">
        <title>De novo assembly and annotation of 12 fungi associated with fruit tree decline syndrome in Ontario, Canada.</title>
        <authorList>
            <person name="Sulman M."/>
            <person name="Ellouze W."/>
            <person name="Ilyukhin E."/>
        </authorList>
    </citation>
    <scope>NUCLEOTIDE SEQUENCE [LARGE SCALE GENOMIC DNA]</scope>
    <source>
        <strain evidence="6 7">M11/M66-122</strain>
    </source>
</reference>
<feature type="domain" description="Ribosomal protein L9" evidence="5">
    <location>
        <begin position="54"/>
        <end position="99"/>
    </location>
</feature>
<dbReference type="PANTHER" id="PTHR21368">
    <property type="entry name" value="50S RIBOSOMAL PROTEIN L9"/>
    <property type="match status" value="1"/>
</dbReference>
<dbReference type="Gene3D" id="3.40.5.10">
    <property type="entry name" value="Ribosomal protein L9, N-terminal domain"/>
    <property type="match status" value="1"/>
</dbReference>
<evidence type="ECO:0000313" key="7">
    <source>
        <dbReference type="Proteomes" id="UP001320420"/>
    </source>
</evidence>